<keyword evidence="9 12" id="KW-0238">DNA-binding</keyword>
<dbReference type="GO" id="GO:0016887">
    <property type="term" value="F:ATP hydrolysis activity"/>
    <property type="evidence" value="ECO:0007669"/>
    <property type="project" value="RHEA"/>
</dbReference>
<comment type="catalytic activity">
    <reaction evidence="12">
        <text>Couples ATP hydrolysis with the unwinding of duplex DNA by translocating in the 3'-5' direction.</text>
        <dbReference type="EC" id="5.6.2.4"/>
    </reaction>
</comment>
<keyword evidence="5 12" id="KW-0378">Hydrolase</keyword>
<feature type="binding site" evidence="12">
    <location>
        <position position="433"/>
    </location>
    <ligand>
        <name>Zn(2+)</name>
        <dbReference type="ChEBI" id="CHEBI:29105"/>
        <label>2</label>
    </ligand>
</feature>
<feature type="binding site" evidence="12">
    <location>
        <position position="418"/>
    </location>
    <ligand>
        <name>Zn(2+)</name>
        <dbReference type="ChEBI" id="CHEBI:29105"/>
        <label>2</label>
    </ligand>
</feature>
<comment type="similarity">
    <text evidence="12">Belongs to the helicase family. PriA subfamily.</text>
</comment>
<evidence type="ECO:0000256" key="4">
    <source>
        <dbReference type="ARBA" id="ARBA00022741"/>
    </source>
</evidence>
<evidence type="ECO:0000256" key="9">
    <source>
        <dbReference type="ARBA" id="ARBA00023125"/>
    </source>
</evidence>
<feature type="domain" description="Helicase C-terminal" evidence="15">
    <location>
        <begin position="400"/>
        <end position="602"/>
    </location>
</feature>
<dbReference type="KEGG" id="hms:HMU13350"/>
<evidence type="ECO:0000256" key="10">
    <source>
        <dbReference type="ARBA" id="ARBA00023235"/>
    </source>
</evidence>
<dbReference type="SMART" id="SM00487">
    <property type="entry name" value="DEXDc"/>
    <property type="match status" value="1"/>
</dbReference>
<feature type="binding site" evidence="12">
    <location>
        <position position="406"/>
    </location>
    <ligand>
        <name>Zn(2+)</name>
        <dbReference type="ChEBI" id="CHEBI:29105"/>
        <label>1</label>
    </ligand>
</feature>
<dbReference type="GO" id="GO:0006302">
    <property type="term" value="P:double-strand break repair"/>
    <property type="evidence" value="ECO:0007669"/>
    <property type="project" value="InterPro"/>
</dbReference>
<dbReference type="GO" id="GO:0008270">
    <property type="term" value="F:zinc ion binding"/>
    <property type="evidence" value="ECO:0007669"/>
    <property type="project" value="UniProtKB-UniRule"/>
</dbReference>
<comment type="cofactor">
    <cofactor evidence="12">
        <name>Zn(2+)</name>
        <dbReference type="ChEBI" id="CHEBI:29105"/>
    </cofactor>
    <text evidence="12">Binds 2 zinc ions per subunit.</text>
</comment>
<dbReference type="GO" id="GO:0006269">
    <property type="term" value="P:DNA replication, synthesis of primer"/>
    <property type="evidence" value="ECO:0007669"/>
    <property type="project" value="UniProtKB-KW"/>
</dbReference>
<sequence>MHYYLTASLKSSAPYLTYASPTPCEAFDIIHIPLRKQTRLGIIICEVEKPEFPCKTLQKSPLHFTPIQKKLGKFIAQYYCASYGESFGILTPLDPTTDDFSDIRDLNSISRAVSGDFVQDCGGFDDTEAQHMPNPPETASQICTNMPPKETPCLSKNKSGLDGATSASTLEDQSQPRLHDLNPRQKLALDFCQKDCLSLLFGDTGSGKTEIFFHLIDEKLKEGKTTLLLMPEISLTPQMERRLKEAFGEIFVLWHSKLGTKKRRENLGKIQSQKAKIIAGARSALFLPLVNLGQIIVDEEHDDAYKSQNKPLYNAKDLCIFLASKDLRIILSSATPCPSSYLIAKNRSRIFRLKGGHFQTKKTFLFDPSTQIPSPMLLEALQKNLEAKKQSMIFIPTRANFKTLLCQTCGESILCEQCSVAMSVHHKKQALLCHYCGFSKSIPQFCPSCGGADFLSQRIGSAQLKLELQNHLPNARIGIFDRDHASTDRQIKSLLKALKKEEIDILIGTQMIAKGHDYPKVSLAVILELDYILKSPDFRCNEKALNLLYQVAGRSGRKSDGCVIIQTLNANFFSEFLQDYEDFLLHELDLRKNLYPPFKKLALLHFQDKEEGKVLQNLGKVLQNLQAHSTQDFQIIGAEKNRIEKIANVYRHHILLRIHHQIPTLRLLQHLQSQYDFSIDIDPLDFS</sequence>
<evidence type="ECO:0000256" key="1">
    <source>
        <dbReference type="ARBA" id="ARBA00022515"/>
    </source>
</evidence>
<protein>
    <recommendedName>
        <fullName evidence="12">Replication restart protein PriA</fullName>
    </recommendedName>
    <alternativeName>
        <fullName evidence="12">ATP-dependent DNA helicase PriA</fullName>
        <ecNumber evidence="12">5.6.2.4</ecNumber>
    </alternativeName>
    <alternativeName>
        <fullName evidence="12">DNA 3'-5' helicase PriA</fullName>
    </alternativeName>
</protein>
<evidence type="ECO:0000259" key="14">
    <source>
        <dbReference type="PROSITE" id="PS51192"/>
    </source>
</evidence>
<dbReference type="RefSeq" id="WP_013023656.1">
    <property type="nucleotide sequence ID" value="NC_013949.1"/>
</dbReference>
<evidence type="ECO:0000256" key="2">
    <source>
        <dbReference type="ARBA" id="ARBA00022705"/>
    </source>
</evidence>
<dbReference type="InterPro" id="IPR027417">
    <property type="entry name" value="P-loop_NTPase"/>
</dbReference>
<feature type="binding site" evidence="12">
    <location>
        <position position="436"/>
    </location>
    <ligand>
        <name>Zn(2+)</name>
        <dbReference type="ChEBI" id="CHEBI:29105"/>
        <label>2</label>
    </ligand>
</feature>
<dbReference type="Gene3D" id="3.40.50.300">
    <property type="entry name" value="P-loop containing nucleotide triphosphate hydrolases"/>
    <property type="match status" value="2"/>
</dbReference>
<gene>
    <name evidence="12 16" type="primary">priA</name>
    <name evidence="16" type="ordered locus">HMU13350</name>
</gene>
<dbReference type="AlphaFoldDB" id="D3UJB4"/>
<dbReference type="GO" id="GO:1990077">
    <property type="term" value="C:primosome complex"/>
    <property type="evidence" value="ECO:0007669"/>
    <property type="project" value="UniProtKB-UniRule"/>
</dbReference>
<evidence type="ECO:0000256" key="6">
    <source>
        <dbReference type="ARBA" id="ARBA00022806"/>
    </source>
</evidence>
<dbReference type="Pfam" id="PF00270">
    <property type="entry name" value="DEAD"/>
    <property type="match status" value="1"/>
</dbReference>
<dbReference type="GO" id="GO:0005524">
    <property type="term" value="F:ATP binding"/>
    <property type="evidence" value="ECO:0007669"/>
    <property type="project" value="UniProtKB-UniRule"/>
</dbReference>
<dbReference type="PANTHER" id="PTHR30580:SF0">
    <property type="entry name" value="PRIMOSOMAL PROTEIN N"/>
    <property type="match status" value="1"/>
</dbReference>
<dbReference type="InterPro" id="IPR014001">
    <property type="entry name" value="Helicase_ATP-bd"/>
</dbReference>
<organism evidence="16 17">
    <name type="scientific">Helicobacter mustelae (strain ATCC 43772 / CCUG 25715 / CIP 103759 / LMG 18044 / NCTC 12198 / R85-136P)</name>
    <name type="common">Campylobacter mustelae</name>
    <dbReference type="NCBI Taxonomy" id="679897"/>
    <lineage>
        <taxon>Bacteria</taxon>
        <taxon>Pseudomonadati</taxon>
        <taxon>Campylobacterota</taxon>
        <taxon>Epsilonproteobacteria</taxon>
        <taxon>Campylobacterales</taxon>
        <taxon>Helicobacteraceae</taxon>
        <taxon>Helicobacter</taxon>
    </lineage>
</organism>
<dbReference type="Pfam" id="PF18319">
    <property type="entry name" value="Zn_ribbon_PriA"/>
    <property type="match status" value="1"/>
</dbReference>
<name>D3UJB4_HELM1</name>
<keyword evidence="3 12" id="KW-0479">Metal-binding</keyword>
<accession>D3UJB4</accession>
<feature type="binding site" evidence="12">
    <location>
        <position position="446"/>
    </location>
    <ligand>
        <name>Zn(2+)</name>
        <dbReference type="ChEBI" id="CHEBI:29105"/>
        <label>1</label>
    </ligand>
</feature>
<dbReference type="InterPro" id="IPR005259">
    <property type="entry name" value="PriA"/>
</dbReference>
<evidence type="ECO:0000313" key="16">
    <source>
        <dbReference type="EMBL" id="CBG40589.1"/>
    </source>
</evidence>
<dbReference type="GO" id="GO:0006270">
    <property type="term" value="P:DNA replication initiation"/>
    <property type="evidence" value="ECO:0007669"/>
    <property type="project" value="TreeGrafter"/>
</dbReference>
<dbReference type="PROSITE" id="PS51192">
    <property type="entry name" value="HELICASE_ATP_BIND_1"/>
    <property type="match status" value="1"/>
</dbReference>
<dbReference type="FunFam" id="3.40.50.300:FF:000489">
    <property type="entry name" value="Primosome assembly protein PriA"/>
    <property type="match status" value="1"/>
</dbReference>
<comment type="subunit">
    <text evidence="12">Component of the replication restart primosome.</text>
</comment>
<feature type="binding site" evidence="12">
    <location>
        <position position="409"/>
    </location>
    <ligand>
        <name>Zn(2+)</name>
        <dbReference type="ChEBI" id="CHEBI:29105"/>
        <label>1</label>
    </ligand>
</feature>
<dbReference type="InterPro" id="IPR001650">
    <property type="entry name" value="Helicase_C-like"/>
</dbReference>
<evidence type="ECO:0000259" key="15">
    <source>
        <dbReference type="PROSITE" id="PS51194"/>
    </source>
</evidence>
<dbReference type="Pfam" id="PF18074">
    <property type="entry name" value="PriA_C"/>
    <property type="match status" value="1"/>
</dbReference>
<dbReference type="HOGENOM" id="CLU_013353_4_1_7"/>
<evidence type="ECO:0000256" key="12">
    <source>
        <dbReference type="HAMAP-Rule" id="MF_00983"/>
    </source>
</evidence>
<dbReference type="Proteomes" id="UP000001522">
    <property type="component" value="Chromosome"/>
</dbReference>
<keyword evidence="7 12" id="KW-0862">Zinc</keyword>
<feature type="domain" description="Helicase ATP-binding" evidence="14">
    <location>
        <begin position="189"/>
        <end position="354"/>
    </location>
</feature>
<evidence type="ECO:0000313" key="17">
    <source>
        <dbReference type="Proteomes" id="UP000001522"/>
    </source>
</evidence>
<dbReference type="InterPro" id="IPR041236">
    <property type="entry name" value="PriA_C"/>
</dbReference>
<feature type="compositionally biased region" description="Polar residues" evidence="13">
    <location>
        <begin position="165"/>
        <end position="176"/>
    </location>
</feature>
<evidence type="ECO:0000256" key="5">
    <source>
        <dbReference type="ARBA" id="ARBA00022801"/>
    </source>
</evidence>
<evidence type="ECO:0000256" key="13">
    <source>
        <dbReference type="SAM" id="MobiDB-lite"/>
    </source>
</evidence>
<dbReference type="NCBIfam" id="TIGR00595">
    <property type="entry name" value="priA"/>
    <property type="match status" value="1"/>
</dbReference>
<feature type="binding site" evidence="12">
    <location>
        <position position="415"/>
    </location>
    <ligand>
        <name>Zn(2+)</name>
        <dbReference type="ChEBI" id="CHEBI:29105"/>
        <label>2</label>
    </ligand>
</feature>
<keyword evidence="17" id="KW-1185">Reference proteome</keyword>
<dbReference type="STRING" id="679897.HMU13350"/>
<feature type="region of interest" description="Disordered" evidence="13">
    <location>
        <begin position="154"/>
        <end position="177"/>
    </location>
</feature>
<comment type="catalytic activity">
    <reaction evidence="11 12">
        <text>ATP + H2O = ADP + phosphate + H(+)</text>
        <dbReference type="Rhea" id="RHEA:13065"/>
        <dbReference type="ChEBI" id="CHEBI:15377"/>
        <dbReference type="ChEBI" id="CHEBI:15378"/>
        <dbReference type="ChEBI" id="CHEBI:30616"/>
        <dbReference type="ChEBI" id="CHEBI:43474"/>
        <dbReference type="ChEBI" id="CHEBI:456216"/>
        <dbReference type="EC" id="5.6.2.4"/>
    </reaction>
</comment>
<reference evidence="16 17" key="1">
    <citation type="journal article" date="2010" name="BMC Genomics">
        <title>Comparative genomics and proteomics of Helicobacter mustelae, an ulcerogenic and carcinogenic gastric pathogen.</title>
        <authorList>
            <person name="O'Toole P.W."/>
            <person name="Snelling W.J."/>
            <person name="Canchaya C."/>
            <person name="Forde B.M."/>
            <person name="Hardie K.R."/>
            <person name="Josenhans C."/>
            <person name="Graham R.L.J."/>
            <person name="McMullan G."/>
            <person name="Parkhill J."/>
            <person name="Belda E."/>
            <person name="Bentley S.D."/>
        </authorList>
    </citation>
    <scope>NUCLEOTIDE SEQUENCE [LARGE SCALE GENOMIC DNA]</scope>
    <source>
        <strain evidence="17">ATCC 43772 / LMG 18044 / NCTC 12198 / 12198</strain>
    </source>
</reference>
<keyword evidence="10 12" id="KW-0413">Isomerase</keyword>
<keyword evidence="4 12" id="KW-0547">Nucleotide-binding</keyword>
<dbReference type="Pfam" id="PF00271">
    <property type="entry name" value="Helicase_C"/>
    <property type="match status" value="1"/>
</dbReference>
<evidence type="ECO:0000256" key="7">
    <source>
        <dbReference type="ARBA" id="ARBA00022833"/>
    </source>
</evidence>
<keyword evidence="6 12" id="KW-0347">Helicase</keyword>
<dbReference type="SMART" id="SM00490">
    <property type="entry name" value="HELICc"/>
    <property type="match status" value="1"/>
</dbReference>
<dbReference type="GO" id="GO:0003677">
    <property type="term" value="F:DNA binding"/>
    <property type="evidence" value="ECO:0007669"/>
    <property type="project" value="UniProtKB-UniRule"/>
</dbReference>
<dbReference type="EC" id="5.6.2.4" evidence="12"/>
<dbReference type="eggNOG" id="COG1198">
    <property type="taxonomic scope" value="Bacteria"/>
</dbReference>
<dbReference type="EMBL" id="FN555004">
    <property type="protein sequence ID" value="CBG40589.1"/>
    <property type="molecule type" value="Genomic_DNA"/>
</dbReference>
<keyword evidence="2 12" id="KW-0235">DNA replication</keyword>
<dbReference type="GO" id="GO:0043138">
    <property type="term" value="F:3'-5' DNA helicase activity"/>
    <property type="evidence" value="ECO:0007669"/>
    <property type="project" value="UniProtKB-EC"/>
</dbReference>
<evidence type="ECO:0000256" key="3">
    <source>
        <dbReference type="ARBA" id="ARBA00022723"/>
    </source>
</evidence>
<evidence type="ECO:0000256" key="8">
    <source>
        <dbReference type="ARBA" id="ARBA00022840"/>
    </source>
</evidence>
<proteinExistence type="inferred from homology"/>
<dbReference type="SUPFAM" id="SSF52540">
    <property type="entry name" value="P-loop containing nucleoside triphosphate hydrolases"/>
    <property type="match status" value="1"/>
</dbReference>
<dbReference type="HAMAP" id="MF_00983">
    <property type="entry name" value="PriA"/>
    <property type="match status" value="1"/>
</dbReference>
<dbReference type="InterPro" id="IPR011545">
    <property type="entry name" value="DEAD/DEAH_box_helicase_dom"/>
</dbReference>
<dbReference type="InterPro" id="IPR040498">
    <property type="entry name" value="PriA_CRR"/>
</dbReference>
<keyword evidence="8 12" id="KW-0067">ATP-binding</keyword>
<dbReference type="GO" id="GO:0006310">
    <property type="term" value="P:DNA recombination"/>
    <property type="evidence" value="ECO:0007669"/>
    <property type="project" value="InterPro"/>
</dbReference>
<keyword evidence="1 12" id="KW-0639">Primosome</keyword>
<dbReference type="PANTHER" id="PTHR30580">
    <property type="entry name" value="PRIMOSOMAL PROTEIN N"/>
    <property type="match status" value="1"/>
</dbReference>
<feature type="binding site" evidence="12">
    <location>
        <position position="449"/>
    </location>
    <ligand>
        <name>Zn(2+)</name>
        <dbReference type="ChEBI" id="CHEBI:29105"/>
        <label>1</label>
    </ligand>
</feature>
<dbReference type="PROSITE" id="PS51194">
    <property type="entry name" value="HELICASE_CTER"/>
    <property type="match status" value="1"/>
</dbReference>
<comment type="function">
    <text evidence="12">Initiates the restart of stalled replication forks, which reloads the replicative helicase on sites other than the origin of replication. Recognizes and binds to abandoned replication forks and remodels them to uncover a helicase loading site. Promotes assembly of the primosome at these replication forks.</text>
</comment>
<evidence type="ECO:0000256" key="11">
    <source>
        <dbReference type="ARBA" id="ARBA00048988"/>
    </source>
</evidence>